<dbReference type="AlphaFoldDB" id="A0A1G9QIV9"/>
<dbReference type="Pfam" id="PF00753">
    <property type="entry name" value="Lactamase_B"/>
    <property type="match status" value="1"/>
</dbReference>
<proteinExistence type="predicted"/>
<evidence type="ECO:0000313" key="3">
    <source>
        <dbReference type="Proteomes" id="UP000198680"/>
    </source>
</evidence>
<keyword evidence="3" id="KW-1185">Reference proteome</keyword>
<gene>
    <name evidence="2" type="ORF">SAMN05660642_01674</name>
</gene>
<sequence>MPTADEAGLTIEALPVRQGDCTLVTWGPHTDRHRMLIDAGPVPAYPAVHRRMSRLEPAERHLDVVVVTHVDADHIEGVLRLLNDASLGLTVGDVWFNGYQHLPSDDFLGPVHGEMLGALLDERHLPWNARFDGAAVSRARGAPPAEVELDGGLRVTVLAPSDRELAALRPVWERECRRAGLVAGSSRDALPRLQRTKKYNPLDSYLDPGDALAELADTPTADDDSEANASSITLLLELDGGSALLAADATPTALSSGLEALSARRTGPTLAVDVLKLPHHGSSRNVTADVLRAVPAGTYLVSTDGSYFGHPHDIAMARVLTYGSSGGTLAFNHRTATTEEWSATGRSVGFGAVLPDEPADGVRLEV</sequence>
<reference evidence="3" key="1">
    <citation type="submission" date="2016-10" db="EMBL/GenBank/DDBJ databases">
        <authorList>
            <person name="Varghese N."/>
            <person name="Submissions S."/>
        </authorList>
    </citation>
    <scope>NUCLEOTIDE SEQUENCE [LARGE SCALE GENOMIC DNA]</scope>
    <source>
        <strain evidence="3">DSM 45419</strain>
    </source>
</reference>
<dbReference type="InterPro" id="IPR036866">
    <property type="entry name" value="RibonucZ/Hydroxyglut_hydro"/>
</dbReference>
<evidence type="ECO:0000259" key="1">
    <source>
        <dbReference type="Pfam" id="PF00753"/>
    </source>
</evidence>
<accession>A0A1G9QIV9</accession>
<feature type="domain" description="Metallo-beta-lactamase" evidence="1">
    <location>
        <begin position="15"/>
        <end position="83"/>
    </location>
</feature>
<dbReference type="SUPFAM" id="SSF56281">
    <property type="entry name" value="Metallo-hydrolase/oxidoreductase"/>
    <property type="match status" value="1"/>
</dbReference>
<evidence type="ECO:0000313" key="2">
    <source>
        <dbReference type="EMBL" id="SDM10437.1"/>
    </source>
</evidence>
<dbReference type="PANTHER" id="PTHR30619:SF1">
    <property type="entry name" value="RECOMBINATION PROTEIN 2"/>
    <property type="match status" value="1"/>
</dbReference>
<dbReference type="OrthoDB" id="2971563at2"/>
<dbReference type="RefSeq" id="WP_091216239.1">
    <property type="nucleotide sequence ID" value="NZ_FNHE01000003.1"/>
</dbReference>
<dbReference type="PANTHER" id="PTHR30619">
    <property type="entry name" value="DNA INTERNALIZATION/COMPETENCE PROTEIN COMEC/REC2"/>
    <property type="match status" value="1"/>
</dbReference>
<organism evidence="2 3">
    <name type="scientific">Geodermatophilus siccatus</name>
    <dbReference type="NCBI Taxonomy" id="1137991"/>
    <lineage>
        <taxon>Bacteria</taxon>
        <taxon>Bacillati</taxon>
        <taxon>Actinomycetota</taxon>
        <taxon>Actinomycetes</taxon>
        <taxon>Geodermatophilales</taxon>
        <taxon>Geodermatophilaceae</taxon>
        <taxon>Geodermatophilus</taxon>
    </lineage>
</organism>
<dbReference type="InterPro" id="IPR052159">
    <property type="entry name" value="Competence_DNA_uptake"/>
</dbReference>
<dbReference type="STRING" id="1137991.SAMN05660642_01674"/>
<name>A0A1G9QIV9_9ACTN</name>
<dbReference type="Proteomes" id="UP000198680">
    <property type="component" value="Unassembled WGS sequence"/>
</dbReference>
<protein>
    <submittedName>
        <fullName evidence="2">Metallo-beta-lactamase superfamily protein</fullName>
    </submittedName>
</protein>
<dbReference type="Gene3D" id="3.60.15.10">
    <property type="entry name" value="Ribonuclease Z/Hydroxyacylglutathione hydrolase-like"/>
    <property type="match status" value="1"/>
</dbReference>
<dbReference type="InterPro" id="IPR001279">
    <property type="entry name" value="Metallo-B-lactamas"/>
</dbReference>
<dbReference type="EMBL" id="FNHE01000003">
    <property type="protein sequence ID" value="SDM10437.1"/>
    <property type="molecule type" value="Genomic_DNA"/>
</dbReference>